<evidence type="ECO:0000313" key="3">
    <source>
        <dbReference type="EMBL" id="CEK73330.1"/>
    </source>
</evidence>
<keyword evidence="2" id="KW-1133">Transmembrane helix</keyword>
<evidence type="ECO:0000256" key="1">
    <source>
        <dbReference type="SAM" id="MobiDB-lite"/>
    </source>
</evidence>
<organism evidence="3">
    <name type="scientific">Arion vulgaris</name>
    <dbReference type="NCBI Taxonomy" id="1028688"/>
    <lineage>
        <taxon>Eukaryota</taxon>
        <taxon>Metazoa</taxon>
        <taxon>Spiralia</taxon>
        <taxon>Lophotrochozoa</taxon>
        <taxon>Mollusca</taxon>
        <taxon>Gastropoda</taxon>
        <taxon>Heterobranchia</taxon>
        <taxon>Euthyneura</taxon>
        <taxon>Panpulmonata</taxon>
        <taxon>Eupulmonata</taxon>
        <taxon>Stylommatophora</taxon>
        <taxon>Helicina</taxon>
        <taxon>Arionoidea</taxon>
        <taxon>Arionidae</taxon>
        <taxon>Arion</taxon>
    </lineage>
</organism>
<feature type="compositionally biased region" description="Basic and acidic residues" evidence="1">
    <location>
        <begin position="48"/>
        <end position="60"/>
    </location>
</feature>
<dbReference type="EMBL" id="HACG01026465">
    <property type="protein sequence ID" value="CEK73330.1"/>
    <property type="molecule type" value="Transcribed_RNA"/>
</dbReference>
<accession>A0A0B7A026</accession>
<evidence type="ECO:0000256" key="2">
    <source>
        <dbReference type="SAM" id="Phobius"/>
    </source>
</evidence>
<proteinExistence type="predicted"/>
<name>A0A0B7A026_9EUPU</name>
<feature type="region of interest" description="Disordered" evidence="1">
    <location>
        <begin position="43"/>
        <end position="147"/>
    </location>
</feature>
<feature type="compositionally biased region" description="Low complexity" evidence="1">
    <location>
        <begin position="72"/>
        <end position="87"/>
    </location>
</feature>
<feature type="non-terminal residue" evidence="3">
    <location>
        <position position="1"/>
    </location>
</feature>
<keyword evidence="2" id="KW-0472">Membrane</keyword>
<dbReference type="AlphaFoldDB" id="A0A0B7A026"/>
<gene>
    <name evidence="3" type="primary">ORF86263</name>
</gene>
<sequence length="147" mass="16065">PDSRRNPSNMSPSARVQIVLGALATATVAFLSYFVVKRRAVHGKRSSVHHEGVSREHIEGGDTSPLSEKFVSETTVSQSSQSSQLEETYSEQESHLTGGTDRSSGGYEKSKDFLNDGQDQTSYIVIGNGEESVPPDTDYKDKKKVRS</sequence>
<protein>
    <submittedName>
        <fullName evidence="3">Uncharacterized protein</fullName>
    </submittedName>
</protein>
<feature type="transmembrane region" description="Helical" evidence="2">
    <location>
        <begin position="16"/>
        <end position="36"/>
    </location>
</feature>
<keyword evidence="2" id="KW-0812">Transmembrane</keyword>
<reference evidence="3" key="1">
    <citation type="submission" date="2014-12" db="EMBL/GenBank/DDBJ databases">
        <title>Insight into the proteome of Arion vulgaris.</title>
        <authorList>
            <person name="Aradska J."/>
            <person name="Bulat T."/>
            <person name="Smidak R."/>
            <person name="Sarate P."/>
            <person name="Gangsoo J."/>
            <person name="Sialana F."/>
            <person name="Bilban M."/>
            <person name="Lubec G."/>
        </authorList>
    </citation>
    <scope>NUCLEOTIDE SEQUENCE</scope>
    <source>
        <tissue evidence="3">Skin</tissue>
    </source>
</reference>